<feature type="region of interest" description="Disordered" evidence="1">
    <location>
        <begin position="85"/>
        <end position="115"/>
    </location>
</feature>
<protein>
    <submittedName>
        <fullName evidence="2">Uncharacterized protein</fullName>
    </submittedName>
</protein>
<evidence type="ECO:0000313" key="3">
    <source>
        <dbReference type="Proteomes" id="UP000325440"/>
    </source>
</evidence>
<dbReference type="AlphaFoldDB" id="A0A5E4LZI9"/>
<gene>
    <name evidence="2" type="ORF">CINCED_3A015394</name>
</gene>
<dbReference type="EMBL" id="CABPRJ010000010">
    <property type="protein sequence ID" value="VVC25242.1"/>
    <property type="molecule type" value="Genomic_DNA"/>
</dbReference>
<sequence>MRYGVSNSRASEGFTASPGCTTIHRSAISATATQFTNHLLGVYAFSHRRVGSPWLFNQYPTELVSAPESNRNTPTTRTTFRKCQKLDMSRHPEATDEARDQSAPETGVRSLPARA</sequence>
<keyword evidence="3" id="KW-1185">Reference proteome</keyword>
<feature type="compositionally biased region" description="Basic and acidic residues" evidence="1">
    <location>
        <begin position="85"/>
        <end position="102"/>
    </location>
</feature>
<name>A0A5E4LZI9_9HEMI</name>
<evidence type="ECO:0000256" key="1">
    <source>
        <dbReference type="SAM" id="MobiDB-lite"/>
    </source>
</evidence>
<dbReference type="Proteomes" id="UP000325440">
    <property type="component" value="Unassembled WGS sequence"/>
</dbReference>
<reference evidence="2 3" key="1">
    <citation type="submission" date="2019-08" db="EMBL/GenBank/DDBJ databases">
        <authorList>
            <person name="Alioto T."/>
            <person name="Alioto T."/>
            <person name="Gomez Garrido J."/>
        </authorList>
    </citation>
    <scope>NUCLEOTIDE SEQUENCE [LARGE SCALE GENOMIC DNA]</scope>
</reference>
<evidence type="ECO:0000313" key="2">
    <source>
        <dbReference type="EMBL" id="VVC25242.1"/>
    </source>
</evidence>
<accession>A0A5E4LZI9</accession>
<organism evidence="2 3">
    <name type="scientific">Cinara cedri</name>
    <dbReference type="NCBI Taxonomy" id="506608"/>
    <lineage>
        <taxon>Eukaryota</taxon>
        <taxon>Metazoa</taxon>
        <taxon>Ecdysozoa</taxon>
        <taxon>Arthropoda</taxon>
        <taxon>Hexapoda</taxon>
        <taxon>Insecta</taxon>
        <taxon>Pterygota</taxon>
        <taxon>Neoptera</taxon>
        <taxon>Paraneoptera</taxon>
        <taxon>Hemiptera</taxon>
        <taxon>Sternorrhyncha</taxon>
        <taxon>Aphidomorpha</taxon>
        <taxon>Aphidoidea</taxon>
        <taxon>Aphididae</taxon>
        <taxon>Lachninae</taxon>
        <taxon>Cinara</taxon>
    </lineage>
</organism>
<proteinExistence type="predicted"/>